<comment type="caution">
    <text evidence="9">The sequence shown here is derived from an EMBL/GenBank/DDBJ whole genome shotgun (WGS) entry which is preliminary data.</text>
</comment>
<feature type="region of interest" description="Disordered" evidence="6">
    <location>
        <begin position="202"/>
        <end position="264"/>
    </location>
</feature>
<dbReference type="InterPro" id="IPR001293">
    <property type="entry name" value="Znf_TRAF"/>
</dbReference>
<evidence type="ECO:0000313" key="10">
    <source>
        <dbReference type="Proteomes" id="UP001347796"/>
    </source>
</evidence>
<dbReference type="InterPro" id="IPR017907">
    <property type="entry name" value="Znf_RING_CS"/>
</dbReference>
<dbReference type="SUPFAM" id="SSF49599">
    <property type="entry name" value="TRAF domain-like"/>
    <property type="match status" value="1"/>
</dbReference>
<dbReference type="EMBL" id="JAZGQO010000015">
    <property type="protein sequence ID" value="KAK6169144.1"/>
    <property type="molecule type" value="Genomic_DNA"/>
</dbReference>
<keyword evidence="3 4" id="KW-0862">Zinc</keyword>
<feature type="compositionally biased region" description="Basic and acidic residues" evidence="6">
    <location>
        <begin position="391"/>
        <end position="402"/>
    </location>
</feature>
<keyword evidence="2 4" id="KW-0863">Zinc-finger</keyword>
<sequence length="717" mass="81198">MSRYDVDKFVPPPDQELICCICTNVLDEPMECPCRHVFCKVCIETWLNNKHNCPTCRNRVEKNDLKTVLPLVRNMLNKLTLTCDFVINGCKDKITLEKYSVHIKVCGYEIVVCKYPKCSQTMLRKLIQVHEEQQCLYREIACKKQCGLKIPLTEVNSHDCLEALKAYCEAKNKEYDVLQAELLELKTKYDLLQKEVNTLKKESRRRHSSWDSSSTSSRYSDISHLSRSSRSISRSISRSPSRSPNRSLSRSPVRSFQGSDSSMDSFPLPYVERAEQEAILNSIATVDNSIHVTTPATPPQVPFTDFASTVTMATPPDPNRCNLCLLHNDLCDCQLNQNQPNETATSSRSTRLRCNSCQLDIDLCDCPLNTEREIVRINQNATLNVTGDSESSCHSDNSDRCPSRYSRSSYHSDREDNSDFSDFERRLYRNSNNLSESVRNEPWDNDSEDHSNHSTDPHNTSNRYSSSFSSTSVSNRLDQDERSHSSLENNSHSNDSHHSRDSESSDISFARRRNKRKRSERYSRSSRSATDSSDSDDSVAGFTSFRNRSSSKFRKRLRSSDSTPTTSQTDNTPPSHKPSSPRRHVSPDVDYHRSDSVLALREELLALRDSEQSSDNSSDNRDDDYSSENEQCYGIGTLVQVDYGNGRTILKIAKSTREVADEFHIPIKKSSISSGDKHSDDSDCQPSTSATTTPLTHLSRTQRISSDSNTSDATKSP</sequence>
<dbReference type="SMART" id="SM00184">
    <property type="entry name" value="RING"/>
    <property type="match status" value="1"/>
</dbReference>
<evidence type="ECO:0000256" key="1">
    <source>
        <dbReference type="ARBA" id="ARBA00022723"/>
    </source>
</evidence>
<feature type="compositionally biased region" description="Low complexity" evidence="6">
    <location>
        <begin position="210"/>
        <end position="255"/>
    </location>
</feature>
<evidence type="ECO:0000256" key="4">
    <source>
        <dbReference type="PROSITE-ProRule" id="PRU00207"/>
    </source>
</evidence>
<evidence type="ECO:0000256" key="2">
    <source>
        <dbReference type="ARBA" id="ARBA00022771"/>
    </source>
</evidence>
<dbReference type="AlphaFoldDB" id="A0AAN8J071"/>
<keyword evidence="10" id="KW-1185">Reference proteome</keyword>
<dbReference type="SUPFAM" id="SSF57850">
    <property type="entry name" value="RING/U-box"/>
    <property type="match status" value="1"/>
</dbReference>
<feature type="region of interest" description="Disordered" evidence="6">
    <location>
        <begin position="385"/>
        <end position="418"/>
    </location>
</feature>
<feature type="region of interest" description="Disordered" evidence="6">
    <location>
        <begin position="608"/>
        <end position="631"/>
    </location>
</feature>
<feature type="domain" description="TRAF-type" evidence="8">
    <location>
        <begin position="101"/>
        <end position="151"/>
    </location>
</feature>
<organism evidence="9 10">
    <name type="scientific">Patella caerulea</name>
    <name type="common">Rayed Mediterranean limpet</name>
    <dbReference type="NCBI Taxonomy" id="87958"/>
    <lineage>
        <taxon>Eukaryota</taxon>
        <taxon>Metazoa</taxon>
        <taxon>Spiralia</taxon>
        <taxon>Lophotrochozoa</taxon>
        <taxon>Mollusca</taxon>
        <taxon>Gastropoda</taxon>
        <taxon>Patellogastropoda</taxon>
        <taxon>Patelloidea</taxon>
        <taxon>Patellidae</taxon>
        <taxon>Patella</taxon>
    </lineage>
</organism>
<dbReference type="PANTHER" id="PTHR10131">
    <property type="entry name" value="TNF RECEPTOR ASSOCIATED FACTOR"/>
    <property type="match status" value="1"/>
</dbReference>
<dbReference type="Gene3D" id="3.30.40.10">
    <property type="entry name" value="Zinc/RING finger domain, C3HC4 (zinc finger)"/>
    <property type="match status" value="2"/>
</dbReference>
<dbReference type="Proteomes" id="UP001347796">
    <property type="component" value="Unassembled WGS sequence"/>
</dbReference>
<feature type="coiled-coil region" evidence="5">
    <location>
        <begin position="161"/>
        <end position="202"/>
    </location>
</feature>
<feature type="zinc finger region" description="TRAF-type" evidence="4">
    <location>
        <begin position="101"/>
        <end position="151"/>
    </location>
</feature>
<feature type="compositionally biased region" description="Basic residues" evidence="6">
    <location>
        <begin position="510"/>
        <end position="519"/>
    </location>
</feature>
<evidence type="ECO:0000259" key="8">
    <source>
        <dbReference type="PROSITE" id="PS50145"/>
    </source>
</evidence>
<evidence type="ECO:0000313" key="9">
    <source>
        <dbReference type="EMBL" id="KAK6169144.1"/>
    </source>
</evidence>
<keyword evidence="1 4" id="KW-0479">Metal-binding</keyword>
<dbReference type="Pfam" id="PF13639">
    <property type="entry name" value="zf-RING_2"/>
    <property type="match status" value="1"/>
</dbReference>
<accession>A0AAN8J071</accession>
<proteinExistence type="predicted"/>
<evidence type="ECO:0000256" key="5">
    <source>
        <dbReference type="SAM" id="Coils"/>
    </source>
</evidence>
<feature type="region of interest" description="Disordered" evidence="6">
    <location>
        <begin position="436"/>
        <end position="590"/>
    </location>
</feature>
<evidence type="ECO:0000256" key="6">
    <source>
        <dbReference type="SAM" id="MobiDB-lite"/>
    </source>
</evidence>
<feature type="domain" description="RING-type" evidence="7">
    <location>
        <begin position="19"/>
        <end position="57"/>
    </location>
</feature>
<dbReference type="InterPro" id="IPR001841">
    <property type="entry name" value="Znf_RING"/>
</dbReference>
<feature type="compositionally biased region" description="Basic and acidic residues" evidence="6">
    <location>
        <begin position="494"/>
        <end position="503"/>
    </location>
</feature>
<dbReference type="PROSITE" id="PS50145">
    <property type="entry name" value="ZF_TRAF"/>
    <property type="match status" value="1"/>
</dbReference>
<reference evidence="9 10" key="1">
    <citation type="submission" date="2024-01" db="EMBL/GenBank/DDBJ databases">
        <title>The genome of the rayed Mediterranean limpet Patella caerulea (Linnaeus, 1758).</title>
        <authorList>
            <person name="Anh-Thu Weber A."/>
            <person name="Halstead-Nussloch G."/>
        </authorList>
    </citation>
    <scope>NUCLEOTIDE SEQUENCE [LARGE SCALE GENOMIC DNA]</scope>
    <source>
        <strain evidence="9">AATW-2023a</strain>
        <tissue evidence="9">Whole specimen</tissue>
    </source>
</reference>
<feature type="compositionally biased region" description="Low complexity" evidence="6">
    <location>
        <begin position="560"/>
        <end position="578"/>
    </location>
</feature>
<gene>
    <name evidence="9" type="ORF">SNE40_020253</name>
</gene>
<feature type="region of interest" description="Disordered" evidence="6">
    <location>
        <begin position="667"/>
        <end position="717"/>
    </location>
</feature>
<feature type="compositionally biased region" description="Low complexity" evidence="6">
    <location>
        <begin position="461"/>
        <end position="474"/>
    </location>
</feature>
<evidence type="ECO:0008006" key="11">
    <source>
        <dbReference type="Google" id="ProtNLM"/>
    </source>
</evidence>
<dbReference type="GO" id="GO:0043122">
    <property type="term" value="P:regulation of canonical NF-kappaB signal transduction"/>
    <property type="evidence" value="ECO:0007669"/>
    <property type="project" value="TreeGrafter"/>
</dbReference>
<name>A0AAN8J071_PATCE</name>
<dbReference type="PROSITE" id="PS00518">
    <property type="entry name" value="ZF_RING_1"/>
    <property type="match status" value="1"/>
</dbReference>
<dbReference type="InterPro" id="IPR013083">
    <property type="entry name" value="Znf_RING/FYVE/PHD"/>
</dbReference>
<evidence type="ECO:0000256" key="3">
    <source>
        <dbReference type="ARBA" id="ARBA00022833"/>
    </source>
</evidence>
<evidence type="ECO:0000259" key="7">
    <source>
        <dbReference type="PROSITE" id="PS50089"/>
    </source>
</evidence>
<protein>
    <recommendedName>
        <fullName evidence="11">RING-type domain-containing protein</fullName>
    </recommendedName>
</protein>
<dbReference type="PROSITE" id="PS50089">
    <property type="entry name" value="ZF_RING_2"/>
    <property type="match status" value="1"/>
</dbReference>
<dbReference type="PANTHER" id="PTHR10131:SF157">
    <property type="entry name" value="RECEPTOR-ASSOCIATED FACTOR, PUTATIVE-RELATED"/>
    <property type="match status" value="1"/>
</dbReference>
<dbReference type="GO" id="GO:0008270">
    <property type="term" value="F:zinc ion binding"/>
    <property type="evidence" value="ECO:0007669"/>
    <property type="project" value="UniProtKB-KW"/>
</dbReference>
<keyword evidence="5" id="KW-0175">Coiled coil</keyword>
<feature type="compositionally biased region" description="Polar residues" evidence="6">
    <location>
        <begin position="684"/>
        <end position="717"/>
    </location>
</feature>
<feature type="compositionally biased region" description="Basic and acidic residues" evidence="6">
    <location>
        <begin position="438"/>
        <end position="456"/>
    </location>
</feature>